<dbReference type="EMBL" id="BAAAEW010000052">
    <property type="protein sequence ID" value="GAA0770946.1"/>
    <property type="molecule type" value="Genomic_DNA"/>
</dbReference>
<accession>A0ABN1KMH4</accession>
<gene>
    <name evidence="3" type="ORF">GCM10009107_63100</name>
</gene>
<evidence type="ECO:0000256" key="2">
    <source>
        <dbReference type="RuleBase" id="RU362097"/>
    </source>
</evidence>
<keyword evidence="2" id="KW-0812">Transmembrane</keyword>
<dbReference type="PROSITE" id="PS51257">
    <property type="entry name" value="PROKAR_LIPOPROTEIN"/>
    <property type="match status" value="1"/>
</dbReference>
<dbReference type="InterPro" id="IPR010131">
    <property type="entry name" value="MdtP/NodT-like"/>
</dbReference>
<comment type="caution">
    <text evidence="3">The sequence shown here is derived from an EMBL/GenBank/DDBJ whole genome shotgun (WGS) entry which is preliminary data.</text>
</comment>
<dbReference type="Proteomes" id="UP001500279">
    <property type="component" value="Unassembled WGS sequence"/>
</dbReference>
<dbReference type="SUPFAM" id="SSF56954">
    <property type="entry name" value="Outer membrane efflux proteins (OEP)"/>
    <property type="match status" value="1"/>
</dbReference>
<keyword evidence="4" id="KW-1185">Reference proteome</keyword>
<sequence>MRRHRFAFSALPLVASLLLAGCINLTPELQRPALPVPATLPGGADPSAPLALPAWHDLVRDDRLRQVVERALAANRDLRVAMLQVERSRAQLRITDADFLPTVSGALQYERAPNSSGVQATTVTGGLAVSSYELDLFGRIRSNSDAANATLLATEAGGRAARLSLVTQVISAWLTLAADEEQLTLARQTLASREDTLKLTSLRAQVGAASDLDLRAAQSLAAQAKATLAQYQRLRNQDETALNLAVGAALPANLLPGPAPLSTAATVANTATLATGEWLADVPGAASSELLLARPDLIQAEQALRSANANIGAARAAYFPKILLSGSFGGVSDSLSNLFDSATKAWTFTAQAALTLFDAGRNQANVKVAEVNRDIAVAQYEKAVQTAFKEAADALNGQSEWHRQVEAQQLFLDAERERTRLTRMKLDAGAASLLELQDAERTRAAAEQALVQYRLSELLNRVALYKALGGEERASEQTASAAK</sequence>
<dbReference type="PANTHER" id="PTHR30203">
    <property type="entry name" value="OUTER MEMBRANE CATION EFFLUX PROTEIN"/>
    <property type="match status" value="1"/>
</dbReference>
<protein>
    <submittedName>
        <fullName evidence="3">Efflux transporter outer membrane subunit</fullName>
    </submittedName>
</protein>
<reference evidence="3 4" key="1">
    <citation type="journal article" date="2019" name="Int. J. Syst. Evol. Microbiol.">
        <title>The Global Catalogue of Microorganisms (GCM) 10K type strain sequencing project: providing services to taxonomists for standard genome sequencing and annotation.</title>
        <authorList>
            <consortium name="The Broad Institute Genomics Platform"/>
            <consortium name="The Broad Institute Genome Sequencing Center for Infectious Disease"/>
            <person name="Wu L."/>
            <person name="Ma J."/>
        </authorList>
    </citation>
    <scope>NUCLEOTIDE SEQUENCE [LARGE SCALE GENOMIC DNA]</scope>
    <source>
        <strain evidence="3 4">JCM 15503</strain>
    </source>
</reference>
<keyword evidence="2" id="KW-0472">Membrane</keyword>
<evidence type="ECO:0000256" key="1">
    <source>
        <dbReference type="ARBA" id="ARBA00007613"/>
    </source>
</evidence>
<dbReference type="Pfam" id="PF02321">
    <property type="entry name" value="OEP"/>
    <property type="match status" value="2"/>
</dbReference>
<keyword evidence="2" id="KW-0449">Lipoprotein</keyword>
<keyword evidence="2" id="KW-0564">Palmitate</keyword>
<name>A0ABN1KMH4_9BURK</name>
<dbReference type="InterPro" id="IPR003423">
    <property type="entry name" value="OMP_efflux"/>
</dbReference>
<keyword evidence="2" id="KW-1134">Transmembrane beta strand</keyword>
<comment type="similarity">
    <text evidence="1 2">Belongs to the outer membrane factor (OMF) (TC 1.B.17) family.</text>
</comment>
<dbReference type="Gene3D" id="1.20.1600.10">
    <property type="entry name" value="Outer membrane efflux proteins (OEP)"/>
    <property type="match status" value="1"/>
</dbReference>
<organism evidence="3 4">
    <name type="scientific">Ideonella azotifigens</name>
    <dbReference type="NCBI Taxonomy" id="513160"/>
    <lineage>
        <taxon>Bacteria</taxon>
        <taxon>Pseudomonadati</taxon>
        <taxon>Pseudomonadota</taxon>
        <taxon>Betaproteobacteria</taxon>
        <taxon>Burkholderiales</taxon>
        <taxon>Sphaerotilaceae</taxon>
        <taxon>Ideonella</taxon>
    </lineage>
</organism>
<dbReference type="NCBIfam" id="TIGR01845">
    <property type="entry name" value="outer_NodT"/>
    <property type="match status" value="1"/>
</dbReference>
<evidence type="ECO:0000313" key="3">
    <source>
        <dbReference type="EMBL" id="GAA0770946.1"/>
    </source>
</evidence>
<comment type="subcellular location">
    <subcellularLocation>
        <location evidence="2">Cell membrane</location>
        <topology evidence="2">Lipid-anchor</topology>
    </subcellularLocation>
</comment>
<dbReference type="Gene3D" id="2.20.200.10">
    <property type="entry name" value="Outer membrane efflux proteins (OEP)"/>
    <property type="match status" value="1"/>
</dbReference>
<proteinExistence type="inferred from homology"/>
<evidence type="ECO:0000313" key="4">
    <source>
        <dbReference type="Proteomes" id="UP001500279"/>
    </source>
</evidence>
<dbReference type="PANTHER" id="PTHR30203:SF32">
    <property type="entry name" value="CATION EFFLUX SYSTEM PROTEIN CUSC"/>
    <property type="match status" value="1"/>
</dbReference>
<dbReference type="RefSeq" id="WP_231012622.1">
    <property type="nucleotide sequence ID" value="NZ_BAAAEW010000052.1"/>
</dbReference>